<keyword evidence="13" id="KW-1185">Reference proteome</keyword>
<dbReference type="EMBL" id="BMHB01000001">
    <property type="protein sequence ID" value="GGI14384.1"/>
    <property type="molecule type" value="Genomic_DNA"/>
</dbReference>
<evidence type="ECO:0000256" key="7">
    <source>
        <dbReference type="ARBA" id="ARBA00022989"/>
    </source>
</evidence>
<proteinExistence type="inferred from homology"/>
<feature type="transmembrane region" description="Helical" evidence="9">
    <location>
        <begin position="57"/>
        <end position="74"/>
    </location>
</feature>
<dbReference type="PROSITE" id="PS00855">
    <property type="entry name" value="SPASE_II"/>
    <property type="match status" value="1"/>
</dbReference>
<evidence type="ECO:0000313" key="12">
    <source>
        <dbReference type="EMBL" id="GGI14384.1"/>
    </source>
</evidence>
<evidence type="ECO:0000256" key="2">
    <source>
        <dbReference type="ARBA" id="ARBA00022475"/>
    </source>
</evidence>
<dbReference type="PANTHER" id="PTHR33695">
    <property type="entry name" value="LIPOPROTEIN SIGNAL PEPTIDASE"/>
    <property type="match status" value="1"/>
</dbReference>
<keyword evidence="8 9" id="KW-0472">Membrane</keyword>
<evidence type="ECO:0000256" key="11">
    <source>
        <dbReference type="RuleBase" id="RU004181"/>
    </source>
</evidence>
<evidence type="ECO:0000256" key="9">
    <source>
        <dbReference type="HAMAP-Rule" id="MF_00161"/>
    </source>
</evidence>
<keyword evidence="3 9" id="KW-0645">Protease</keyword>
<evidence type="ECO:0000256" key="1">
    <source>
        <dbReference type="ARBA" id="ARBA00006139"/>
    </source>
</evidence>
<evidence type="ECO:0000256" key="5">
    <source>
        <dbReference type="ARBA" id="ARBA00022750"/>
    </source>
</evidence>
<dbReference type="GO" id="GO:0005886">
    <property type="term" value="C:plasma membrane"/>
    <property type="evidence" value="ECO:0007669"/>
    <property type="project" value="UniProtKB-SubCell"/>
</dbReference>
<comment type="pathway">
    <text evidence="9">Protein modification; lipoprotein biosynthesis (signal peptide cleavage).</text>
</comment>
<keyword evidence="12" id="KW-0449">Lipoprotein</keyword>
<accession>A0A8J3AIH3</accession>
<feature type="transmembrane region" description="Helical" evidence="9">
    <location>
        <begin position="124"/>
        <end position="144"/>
    </location>
</feature>
<protein>
    <recommendedName>
        <fullName evidence="9">Lipoprotein signal peptidase</fullName>
        <ecNumber evidence="9">3.4.23.36</ecNumber>
    </recommendedName>
    <alternativeName>
        <fullName evidence="9">Prolipoprotein signal peptidase</fullName>
    </alternativeName>
    <alternativeName>
        <fullName evidence="9">Signal peptidase II</fullName>
        <shortName evidence="9">SPase II</shortName>
    </alternativeName>
</protein>
<dbReference type="NCBIfam" id="TIGR00077">
    <property type="entry name" value="lspA"/>
    <property type="match status" value="1"/>
</dbReference>
<evidence type="ECO:0000313" key="13">
    <source>
        <dbReference type="Proteomes" id="UP000626244"/>
    </source>
</evidence>
<sequence>MAYIIALIVILIDQLTKLAVLKKMYLGENIEIIKNIFYITSHRNRGAAWGMLQGKMFFFYIITIVFVVAVVYFIQKHAKNDRLLSISLGLVLGGAIGNFIDRFFRKEVVDFIHVYIFGYDFPVFNIADSALCIGVVLLFIITLLEEKRGVKE</sequence>
<comment type="caution">
    <text evidence="9">Lacks conserved residue(s) required for the propagation of feature annotation.</text>
</comment>
<feature type="transmembrane region" description="Helical" evidence="9">
    <location>
        <begin position="83"/>
        <end position="104"/>
    </location>
</feature>
<dbReference type="AlphaFoldDB" id="A0A8J3AIH3"/>
<evidence type="ECO:0000256" key="10">
    <source>
        <dbReference type="RuleBase" id="RU000594"/>
    </source>
</evidence>
<name>A0A8J3AIH3_9BACI</name>
<dbReference type="EC" id="3.4.23.36" evidence="9"/>
<gene>
    <name evidence="9 12" type="primary">lspA</name>
    <name evidence="12" type="ORF">GCM10007380_22670</name>
</gene>
<comment type="function">
    <text evidence="9 10">This protein specifically catalyzes the removal of signal peptides from prolipoproteins.</text>
</comment>
<reference evidence="13" key="1">
    <citation type="journal article" date="2019" name="Int. J. Syst. Evol. Microbiol.">
        <title>The Global Catalogue of Microorganisms (GCM) 10K type strain sequencing project: providing services to taxonomists for standard genome sequencing and annotation.</title>
        <authorList>
            <consortium name="The Broad Institute Genomics Platform"/>
            <consortium name="The Broad Institute Genome Sequencing Center for Infectious Disease"/>
            <person name="Wu L."/>
            <person name="Ma J."/>
        </authorList>
    </citation>
    <scope>NUCLEOTIDE SEQUENCE [LARGE SCALE GENOMIC DNA]</scope>
    <source>
        <strain evidence="13">CGMCC 1.14993</strain>
    </source>
</reference>
<dbReference type="GO" id="GO:0006508">
    <property type="term" value="P:proteolysis"/>
    <property type="evidence" value="ECO:0007669"/>
    <property type="project" value="UniProtKB-KW"/>
</dbReference>
<dbReference type="GO" id="GO:0004190">
    <property type="term" value="F:aspartic-type endopeptidase activity"/>
    <property type="evidence" value="ECO:0007669"/>
    <property type="project" value="UniProtKB-UniRule"/>
</dbReference>
<feature type="active site" evidence="9">
    <location>
        <position position="110"/>
    </location>
</feature>
<dbReference type="RefSeq" id="WP_088000288.1">
    <property type="nucleotide sequence ID" value="NZ_BMHB01000001.1"/>
</dbReference>
<keyword evidence="4 9" id="KW-0812">Transmembrane</keyword>
<evidence type="ECO:0000256" key="4">
    <source>
        <dbReference type="ARBA" id="ARBA00022692"/>
    </source>
</evidence>
<evidence type="ECO:0000256" key="8">
    <source>
        <dbReference type="ARBA" id="ARBA00023136"/>
    </source>
</evidence>
<keyword evidence="6 9" id="KW-0378">Hydrolase</keyword>
<feature type="active site" evidence="9">
    <location>
        <position position="128"/>
    </location>
</feature>
<keyword evidence="7 9" id="KW-1133">Transmembrane helix</keyword>
<dbReference type="Proteomes" id="UP000626244">
    <property type="component" value="Unassembled WGS sequence"/>
</dbReference>
<organism evidence="12 13">
    <name type="scientific">Gottfriedia solisilvae</name>
    <dbReference type="NCBI Taxonomy" id="1516104"/>
    <lineage>
        <taxon>Bacteria</taxon>
        <taxon>Bacillati</taxon>
        <taxon>Bacillota</taxon>
        <taxon>Bacilli</taxon>
        <taxon>Bacillales</taxon>
        <taxon>Bacillaceae</taxon>
        <taxon>Gottfriedia</taxon>
    </lineage>
</organism>
<comment type="catalytic activity">
    <reaction evidence="9 10">
        <text>Release of signal peptides from bacterial membrane prolipoproteins. Hydrolyzes -Xaa-Yaa-Zaa-|-(S,diacylglyceryl)Cys-, in which Xaa is hydrophobic (preferably Leu), and Yaa (Ala or Ser) and Zaa (Gly or Ala) have small, neutral side chains.</text>
        <dbReference type="EC" id="3.4.23.36"/>
    </reaction>
</comment>
<dbReference type="PRINTS" id="PR00781">
    <property type="entry name" value="LIPOSIGPTASE"/>
</dbReference>
<dbReference type="InterPro" id="IPR001872">
    <property type="entry name" value="Peptidase_A8"/>
</dbReference>
<keyword evidence="5 9" id="KW-0064">Aspartyl protease</keyword>
<comment type="caution">
    <text evidence="12">The sequence shown here is derived from an EMBL/GenBank/DDBJ whole genome shotgun (WGS) entry which is preliminary data.</text>
</comment>
<dbReference type="PANTHER" id="PTHR33695:SF1">
    <property type="entry name" value="LIPOPROTEIN SIGNAL PEPTIDASE"/>
    <property type="match status" value="1"/>
</dbReference>
<evidence type="ECO:0000256" key="3">
    <source>
        <dbReference type="ARBA" id="ARBA00022670"/>
    </source>
</evidence>
<dbReference type="HAMAP" id="MF_00161">
    <property type="entry name" value="LspA"/>
    <property type="match status" value="1"/>
</dbReference>
<comment type="similarity">
    <text evidence="1 9 11">Belongs to the peptidase A8 family.</text>
</comment>
<comment type="subcellular location">
    <subcellularLocation>
        <location evidence="9">Cell membrane</location>
        <topology evidence="9">Multi-pass membrane protein</topology>
    </subcellularLocation>
</comment>
<dbReference type="UniPathway" id="UPA00665"/>
<dbReference type="OrthoDB" id="9810259at2"/>
<dbReference type="Pfam" id="PF01252">
    <property type="entry name" value="Peptidase_A8"/>
    <property type="match status" value="1"/>
</dbReference>
<keyword evidence="2 9" id="KW-1003">Cell membrane</keyword>
<evidence type="ECO:0000256" key="6">
    <source>
        <dbReference type="ARBA" id="ARBA00022801"/>
    </source>
</evidence>